<reference evidence="3 4" key="1">
    <citation type="submission" date="2020-08" db="EMBL/GenBank/DDBJ databases">
        <title>Sequencing the genomes of 1000 actinobacteria strains.</title>
        <authorList>
            <person name="Klenk H.-P."/>
        </authorList>
    </citation>
    <scope>NUCLEOTIDE SEQUENCE [LARGE SCALE GENOMIC DNA]</scope>
    <source>
        <strain evidence="3 4">DSM 45362</strain>
    </source>
</reference>
<evidence type="ECO:0000256" key="2">
    <source>
        <dbReference type="SAM" id="MobiDB-lite"/>
    </source>
</evidence>
<organism evidence="3 4">
    <name type="scientific">Allocatelliglobosispora scoriae</name>
    <dbReference type="NCBI Taxonomy" id="643052"/>
    <lineage>
        <taxon>Bacteria</taxon>
        <taxon>Bacillati</taxon>
        <taxon>Actinomycetota</taxon>
        <taxon>Actinomycetes</taxon>
        <taxon>Micromonosporales</taxon>
        <taxon>Micromonosporaceae</taxon>
        <taxon>Allocatelliglobosispora</taxon>
    </lineage>
</organism>
<protein>
    <submittedName>
        <fullName evidence="3">F0F1-type ATP synthase membrane subunit b/b</fullName>
    </submittedName>
</protein>
<evidence type="ECO:0000313" key="3">
    <source>
        <dbReference type="EMBL" id="MBB5870563.1"/>
    </source>
</evidence>
<evidence type="ECO:0000256" key="1">
    <source>
        <dbReference type="SAM" id="Coils"/>
    </source>
</evidence>
<dbReference type="RefSeq" id="WP_184838047.1">
    <property type="nucleotide sequence ID" value="NZ_JACHMN010000002.1"/>
</dbReference>
<name>A0A841BUH4_9ACTN</name>
<keyword evidence="4" id="KW-1185">Reference proteome</keyword>
<dbReference type="EMBL" id="JACHMN010000002">
    <property type="protein sequence ID" value="MBB5870563.1"/>
    <property type="molecule type" value="Genomic_DNA"/>
</dbReference>
<dbReference type="Gene3D" id="1.20.120.20">
    <property type="entry name" value="Apolipoprotein"/>
    <property type="match status" value="1"/>
</dbReference>
<accession>A0A841BUH4</accession>
<sequence length="214" mass="22642">MNATTTPKSDTTEKNEYPSAVYAAAGIGDLAYQQLRKLPEYADKLRAEAEKLRERAPEFRAQASQKAETLRTQAGGQFNAFRADATGETGKLKAKAAELGAQATDKAAELTTKVDIEKIRTTLVTGAQTVTERAMKLYDDLVARGEKVVVPEHAGATAEPKVSDIDPEAAATAAETTVVETMAAEAAPVVEGTVEKPVKPAAPRKPKGNGSTTK</sequence>
<evidence type="ECO:0000313" key="4">
    <source>
        <dbReference type="Proteomes" id="UP000587527"/>
    </source>
</evidence>
<gene>
    <name evidence="3" type="ORF">F4553_003942</name>
</gene>
<feature type="region of interest" description="Disordered" evidence="2">
    <location>
        <begin position="190"/>
        <end position="214"/>
    </location>
</feature>
<proteinExistence type="predicted"/>
<dbReference type="AlphaFoldDB" id="A0A841BUH4"/>
<dbReference type="Proteomes" id="UP000587527">
    <property type="component" value="Unassembled WGS sequence"/>
</dbReference>
<keyword evidence="1" id="KW-0175">Coiled coil</keyword>
<comment type="caution">
    <text evidence="3">The sequence shown here is derived from an EMBL/GenBank/DDBJ whole genome shotgun (WGS) entry which is preliminary data.</text>
</comment>
<feature type="coiled-coil region" evidence="1">
    <location>
        <begin position="35"/>
        <end position="62"/>
    </location>
</feature>